<feature type="compositionally biased region" description="Low complexity" evidence="1">
    <location>
        <begin position="20"/>
        <end position="32"/>
    </location>
</feature>
<feature type="compositionally biased region" description="Basic and acidic residues" evidence="1">
    <location>
        <begin position="64"/>
        <end position="74"/>
    </location>
</feature>
<protein>
    <submittedName>
        <fullName evidence="2">Uncharacterized protein</fullName>
    </submittedName>
</protein>
<evidence type="ECO:0000256" key="1">
    <source>
        <dbReference type="SAM" id="MobiDB-lite"/>
    </source>
</evidence>
<feature type="compositionally biased region" description="Basic residues" evidence="1">
    <location>
        <begin position="86"/>
        <end position="99"/>
    </location>
</feature>
<evidence type="ECO:0000313" key="2">
    <source>
        <dbReference type="EMBL" id="KAJ8394615.1"/>
    </source>
</evidence>
<gene>
    <name evidence="2" type="ORF">AAFF_G00044180</name>
</gene>
<dbReference type="AlphaFoldDB" id="A0AAD7S248"/>
<dbReference type="Proteomes" id="UP001221898">
    <property type="component" value="Unassembled WGS sequence"/>
</dbReference>
<name>A0AAD7S248_9TELE</name>
<feature type="compositionally biased region" description="Pro residues" evidence="1">
    <location>
        <begin position="116"/>
        <end position="132"/>
    </location>
</feature>
<organism evidence="2 3">
    <name type="scientific">Aldrovandia affinis</name>
    <dbReference type="NCBI Taxonomy" id="143900"/>
    <lineage>
        <taxon>Eukaryota</taxon>
        <taxon>Metazoa</taxon>
        <taxon>Chordata</taxon>
        <taxon>Craniata</taxon>
        <taxon>Vertebrata</taxon>
        <taxon>Euteleostomi</taxon>
        <taxon>Actinopterygii</taxon>
        <taxon>Neopterygii</taxon>
        <taxon>Teleostei</taxon>
        <taxon>Notacanthiformes</taxon>
        <taxon>Halosauridae</taxon>
        <taxon>Aldrovandia</taxon>
    </lineage>
</organism>
<proteinExistence type="predicted"/>
<evidence type="ECO:0000313" key="3">
    <source>
        <dbReference type="Proteomes" id="UP001221898"/>
    </source>
</evidence>
<accession>A0AAD7S248</accession>
<dbReference type="EMBL" id="JAINUG010000124">
    <property type="protein sequence ID" value="KAJ8394615.1"/>
    <property type="molecule type" value="Genomic_DNA"/>
</dbReference>
<sequence length="132" mass="13959">MRRLALGDSSAQGPRRSRLSDSSSPFCFSPQSGHRIACASCRSALAWSPFDSEPRRRAPPHGDPPLHPHDDAHSLKAQATLGRPAPSHRRQTRLTKPRSVRTTPESVSSPDEAGSVPPPATGPPPPAAGGAH</sequence>
<reference evidence="2" key="1">
    <citation type="journal article" date="2023" name="Science">
        <title>Genome structures resolve the early diversification of teleost fishes.</title>
        <authorList>
            <person name="Parey E."/>
            <person name="Louis A."/>
            <person name="Montfort J."/>
            <person name="Bouchez O."/>
            <person name="Roques C."/>
            <person name="Iampietro C."/>
            <person name="Lluch J."/>
            <person name="Castinel A."/>
            <person name="Donnadieu C."/>
            <person name="Desvignes T."/>
            <person name="Floi Bucao C."/>
            <person name="Jouanno E."/>
            <person name="Wen M."/>
            <person name="Mejri S."/>
            <person name="Dirks R."/>
            <person name="Jansen H."/>
            <person name="Henkel C."/>
            <person name="Chen W.J."/>
            <person name="Zahm M."/>
            <person name="Cabau C."/>
            <person name="Klopp C."/>
            <person name="Thompson A.W."/>
            <person name="Robinson-Rechavi M."/>
            <person name="Braasch I."/>
            <person name="Lecointre G."/>
            <person name="Bobe J."/>
            <person name="Postlethwait J.H."/>
            <person name="Berthelot C."/>
            <person name="Roest Crollius H."/>
            <person name="Guiguen Y."/>
        </authorList>
    </citation>
    <scope>NUCLEOTIDE SEQUENCE</scope>
    <source>
        <strain evidence="2">NC1722</strain>
    </source>
</reference>
<feature type="region of interest" description="Disordered" evidence="1">
    <location>
        <begin position="50"/>
        <end position="132"/>
    </location>
</feature>
<keyword evidence="3" id="KW-1185">Reference proteome</keyword>
<comment type="caution">
    <text evidence="2">The sequence shown here is derived from an EMBL/GenBank/DDBJ whole genome shotgun (WGS) entry which is preliminary data.</text>
</comment>
<feature type="compositionally biased region" description="Polar residues" evidence="1">
    <location>
        <begin position="100"/>
        <end position="109"/>
    </location>
</feature>
<feature type="region of interest" description="Disordered" evidence="1">
    <location>
        <begin position="1"/>
        <end position="32"/>
    </location>
</feature>